<accession>A0A562TAR4</accession>
<gene>
    <name evidence="2" type="ORF">JM93_01264</name>
</gene>
<dbReference type="Proteomes" id="UP000320593">
    <property type="component" value="Unassembled WGS sequence"/>
</dbReference>
<dbReference type="RefSeq" id="WP_145341330.1">
    <property type="nucleotide sequence ID" value="NZ_SMLY01000085.1"/>
</dbReference>
<feature type="compositionally biased region" description="Basic and acidic residues" evidence="1">
    <location>
        <begin position="32"/>
        <end position="47"/>
    </location>
</feature>
<keyword evidence="3" id="KW-1185">Reference proteome</keyword>
<organism evidence="2 3">
    <name type="scientific">Roseibium hamelinense</name>
    <dbReference type="NCBI Taxonomy" id="150831"/>
    <lineage>
        <taxon>Bacteria</taxon>
        <taxon>Pseudomonadati</taxon>
        <taxon>Pseudomonadota</taxon>
        <taxon>Alphaproteobacteria</taxon>
        <taxon>Hyphomicrobiales</taxon>
        <taxon>Stappiaceae</taxon>
        <taxon>Roseibium</taxon>
    </lineage>
</organism>
<reference evidence="2 3" key="1">
    <citation type="submission" date="2019-07" db="EMBL/GenBank/DDBJ databases">
        <title>Genomic Encyclopedia of Archaeal and Bacterial Type Strains, Phase II (KMG-II): from individual species to whole genera.</title>
        <authorList>
            <person name="Goeker M."/>
        </authorList>
    </citation>
    <scope>NUCLEOTIDE SEQUENCE [LARGE SCALE GENOMIC DNA]</scope>
    <source>
        <strain evidence="2 3">ATCC BAA-252</strain>
    </source>
</reference>
<dbReference type="AlphaFoldDB" id="A0A562TAR4"/>
<feature type="compositionally biased region" description="Polar residues" evidence="1">
    <location>
        <begin position="1"/>
        <end position="13"/>
    </location>
</feature>
<comment type="caution">
    <text evidence="2">The sequence shown here is derived from an EMBL/GenBank/DDBJ whole genome shotgun (WGS) entry which is preliminary data.</text>
</comment>
<sequence>MQTEHGPQPTGQMRSAKVHSLAPQDTPEDDHEPDRPHGRKDRPGAFKRERKRTLKQAFEDLPDKEKAGVLKALMTILGRR</sequence>
<name>A0A562TAR4_9HYPH</name>
<evidence type="ECO:0000313" key="3">
    <source>
        <dbReference type="Proteomes" id="UP000320593"/>
    </source>
</evidence>
<dbReference type="EMBL" id="VLLF01000002">
    <property type="protein sequence ID" value="TWI90284.1"/>
    <property type="molecule type" value="Genomic_DNA"/>
</dbReference>
<evidence type="ECO:0000313" key="2">
    <source>
        <dbReference type="EMBL" id="TWI90284.1"/>
    </source>
</evidence>
<protein>
    <submittedName>
        <fullName evidence="2">Uncharacterized protein</fullName>
    </submittedName>
</protein>
<proteinExistence type="predicted"/>
<feature type="region of interest" description="Disordered" evidence="1">
    <location>
        <begin position="1"/>
        <end position="51"/>
    </location>
</feature>
<evidence type="ECO:0000256" key="1">
    <source>
        <dbReference type="SAM" id="MobiDB-lite"/>
    </source>
</evidence>